<sequence length="472" mass="52348">MFDVTIIGSGVTGAAVARELSKYNLKTCVVEKAIDVANGTSKANSGIVHAGEDPIPGTLKAKMNVRGNEMFDKLQEEIDFPFKRNESFVLCFDEKDIEKLEELRQRGLKNGLPDTMEILNREEALKLEPNLSEYVVAALRLPTGGIVSPYEFNIALAESAAMNGVEFKLETEIIDIEKKEDGYILKTNKGDIETKVVVNAAGVFGDKINNMVSEKKYHITARKGEYLLFDKTVGDMVQRTIFQLPTKMGKGVLVTPTADGNLLLGPTSVDVEEKDDLGTTREGLDIVAEKAKLSIKEIPMRQVITSFAGLRAHEENSDFIIGEAEDAKDFINAIGIESPGLTSAPAIGEYIREMIVEKLKPEENKEFNPIRKDIPKFREMTNEERKEMIKENSAYGKIVCRCEVVTEGEIRDAIRRPLGAKTVDGIKRRTRAGMGRCQSGFCSNRIVEILAEELGIKRNEVTKFGGNSKILY</sequence>
<reference evidence="3 4" key="1">
    <citation type="submission" date="2017-10" db="EMBL/GenBank/DDBJ databases">
        <title>Reclassification of Eubacterium combesii and discrepancies in the nomenclature of botulinum neurotoxin producing clostridia. Request for an Opinion.</title>
        <authorList>
            <person name="Dobritsa A.P."/>
            <person name="Kutumbaka K.K."/>
            <person name="Samadpour M."/>
        </authorList>
    </citation>
    <scope>NUCLEOTIDE SEQUENCE [LARGE SCALE GENOMIC DNA]</scope>
    <source>
        <strain evidence="3 4">DSM 20696</strain>
    </source>
</reference>
<evidence type="ECO:0000259" key="2">
    <source>
        <dbReference type="Pfam" id="PF04324"/>
    </source>
</evidence>
<comment type="caution">
    <text evidence="3">The sequence shown here is derived from an EMBL/GenBank/DDBJ whole genome shotgun (WGS) entry which is preliminary data.</text>
</comment>
<evidence type="ECO:0000313" key="3">
    <source>
        <dbReference type="EMBL" id="PIH05966.1"/>
    </source>
</evidence>
<dbReference type="Gene3D" id="1.10.10.1100">
    <property type="entry name" value="BFD-like [2Fe-2S]-binding domain"/>
    <property type="match status" value="1"/>
</dbReference>
<protein>
    <submittedName>
        <fullName evidence="3">FAD/NAD(P)-binding oxidoreductase</fullName>
    </submittedName>
</protein>
<dbReference type="Gene3D" id="3.50.50.60">
    <property type="entry name" value="FAD/NAD(P)-binding domain"/>
    <property type="match status" value="1"/>
</dbReference>
<keyword evidence="4" id="KW-1185">Reference proteome</keyword>
<dbReference type="InterPro" id="IPR041854">
    <property type="entry name" value="BFD-like_2Fe2S-bd_dom_sf"/>
</dbReference>
<dbReference type="InterPro" id="IPR052745">
    <property type="entry name" value="G3P_Oxidase/Oxidoreductase"/>
</dbReference>
<feature type="domain" description="BFD-like [2Fe-2S]-binding" evidence="2">
    <location>
        <begin position="398"/>
        <end position="452"/>
    </location>
</feature>
<dbReference type="PANTHER" id="PTHR42720:SF1">
    <property type="entry name" value="GLYCEROL 3-PHOSPHATE OXIDASE"/>
    <property type="match status" value="1"/>
</dbReference>
<dbReference type="PANTHER" id="PTHR42720">
    <property type="entry name" value="GLYCEROL-3-PHOSPHATE DEHYDROGENASE"/>
    <property type="match status" value="1"/>
</dbReference>
<gene>
    <name evidence="3" type="ORF">CS538_01195</name>
</gene>
<accession>A0A2G7HMN1</accession>
<evidence type="ECO:0000313" key="4">
    <source>
        <dbReference type="Proteomes" id="UP000231322"/>
    </source>
</evidence>
<dbReference type="RefSeq" id="WP_099837411.1">
    <property type="nucleotide sequence ID" value="NZ_PEIK01000001.1"/>
</dbReference>
<feature type="domain" description="FAD dependent oxidoreductase" evidence="1">
    <location>
        <begin position="3"/>
        <end position="353"/>
    </location>
</feature>
<dbReference type="EMBL" id="PEIK01000001">
    <property type="protein sequence ID" value="PIH05966.1"/>
    <property type="molecule type" value="Genomic_DNA"/>
</dbReference>
<evidence type="ECO:0000259" key="1">
    <source>
        <dbReference type="Pfam" id="PF01266"/>
    </source>
</evidence>
<name>A0A2G7HMN1_9CLOT</name>
<organism evidence="3 4">
    <name type="scientific">Clostridium combesii</name>
    <dbReference type="NCBI Taxonomy" id="39481"/>
    <lineage>
        <taxon>Bacteria</taxon>
        <taxon>Bacillati</taxon>
        <taxon>Bacillota</taxon>
        <taxon>Clostridia</taxon>
        <taxon>Eubacteriales</taxon>
        <taxon>Clostridiaceae</taxon>
        <taxon>Clostridium</taxon>
    </lineage>
</organism>
<dbReference type="Proteomes" id="UP000231322">
    <property type="component" value="Unassembled WGS sequence"/>
</dbReference>
<proteinExistence type="predicted"/>
<dbReference type="Pfam" id="PF04324">
    <property type="entry name" value="Fer2_BFD"/>
    <property type="match status" value="1"/>
</dbReference>
<dbReference type="InterPro" id="IPR006076">
    <property type="entry name" value="FAD-dep_OxRdtase"/>
</dbReference>
<dbReference type="CDD" id="cd19946">
    <property type="entry name" value="GlpA-like_Fer2_BFD-like"/>
    <property type="match status" value="1"/>
</dbReference>
<dbReference type="InterPro" id="IPR007419">
    <property type="entry name" value="BFD-like_2Fe2S-bd_dom"/>
</dbReference>
<dbReference type="Pfam" id="PF01266">
    <property type="entry name" value="DAO"/>
    <property type="match status" value="1"/>
</dbReference>
<dbReference type="Gene3D" id="3.30.9.10">
    <property type="entry name" value="D-Amino Acid Oxidase, subunit A, domain 2"/>
    <property type="match status" value="1"/>
</dbReference>
<dbReference type="InterPro" id="IPR036188">
    <property type="entry name" value="FAD/NAD-bd_sf"/>
</dbReference>
<dbReference type="SUPFAM" id="SSF51905">
    <property type="entry name" value="FAD/NAD(P)-binding domain"/>
    <property type="match status" value="1"/>
</dbReference>
<dbReference type="AlphaFoldDB" id="A0A2G7HMN1"/>